<sequence length="149" mass="16803">MNKASKSELSVLIVDDDENIRLVLNKALEKEGYRVSTAKSGEEALSILQRSFFHVVISDIMMAEMNGIELLHQIKEMNSLMQIYIMTAHSTLPNVIQCMKGGAYDFFEKPLQLKDVLTSLGEASRRAARWKELYGKHSIPAKSEQVTVD</sequence>
<dbReference type="PROSITE" id="PS50110">
    <property type="entry name" value="RESPONSE_REGULATORY"/>
    <property type="match status" value="1"/>
</dbReference>
<dbReference type="Pfam" id="PF00072">
    <property type="entry name" value="Response_reg"/>
    <property type="match status" value="1"/>
</dbReference>
<dbReference type="Gene3D" id="3.40.50.2300">
    <property type="match status" value="1"/>
</dbReference>
<keyword evidence="2" id="KW-0902">Two-component regulatory system</keyword>
<protein>
    <recommendedName>
        <fullName evidence="5">Response regulatory domain-containing protein</fullName>
    </recommendedName>
</protein>
<dbReference type="GO" id="GO:0000160">
    <property type="term" value="P:phosphorelay signal transduction system"/>
    <property type="evidence" value="ECO:0007669"/>
    <property type="project" value="UniProtKB-KW"/>
</dbReference>
<dbReference type="InterPro" id="IPR011006">
    <property type="entry name" value="CheY-like_superfamily"/>
</dbReference>
<dbReference type="EMBL" id="UINC01052618">
    <property type="protein sequence ID" value="SVB68147.1"/>
    <property type="molecule type" value="Genomic_DNA"/>
</dbReference>
<dbReference type="InterPro" id="IPR001789">
    <property type="entry name" value="Sig_transdc_resp-reg_receiver"/>
</dbReference>
<evidence type="ECO:0000256" key="2">
    <source>
        <dbReference type="ARBA" id="ARBA00023012"/>
    </source>
</evidence>
<dbReference type="PANTHER" id="PTHR44591:SF14">
    <property type="entry name" value="PROTEIN PILG"/>
    <property type="match status" value="1"/>
</dbReference>
<dbReference type="SUPFAM" id="SSF52172">
    <property type="entry name" value="CheY-like"/>
    <property type="match status" value="1"/>
</dbReference>
<keyword evidence="4" id="KW-0804">Transcription</keyword>
<evidence type="ECO:0000256" key="1">
    <source>
        <dbReference type="ARBA" id="ARBA00022553"/>
    </source>
</evidence>
<feature type="domain" description="Response regulatory" evidence="5">
    <location>
        <begin position="10"/>
        <end position="124"/>
    </location>
</feature>
<dbReference type="InterPro" id="IPR050595">
    <property type="entry name" value="Bact_response_regulator"/>
</dbReference>
<name>A0A382G0U3_9ZZZZ</name>
<evidence type="ECO:0000256" key="4">
    <source>
        <dbReference type="ARBA" id="ARBA00023163"/>
    </source>
</evidence>
<keyword evidence="1" id="KW-0597">Phosphoprotein</keyword>
<gene>
    <name evidence="6" type="ORF">METZ01_LOCUS221001</name>
</gene>
<dbReference type="PANTHER" id="PTHR44591">
    <property type="entry name" value="STRESS RESPONSE REGULATOR PROTEIN 1"/>
    <property type="match status" value="1"/>
</dbReference>
<evidence type="ECO:0000313" key="6">
    <source>
        <dbReference type="EMBL" id="SVB68147.1"/>
    </source>
</evidence>
<evidence type="ECO:0000259" key="5">
    <source>
        <dbReference type="PROSITE" id="PS50110"/>
    </source>
</evidence>
<evidence type="ECO:0000256" key="3">
    <source>
        <dbReference type="ARBA" id="ARBA00023015"/>
    </source>
</evidence>
<reference evidence="6" key="1">
    <citation type="submission" date="2018-05" db="EMBL/GenBank/DDBJ databases">
        <authorList>
            <person name="Lanie J.A."/>
            <person name="Ng W.-L."/>
            <person name="Kazmierczak K.M."/>
            <person name="Andrzejewski T.M."/>
            <person name="Davidsen T.M."/>
            <person name="Wayne K.J."/>
            <person name="Tettelin H."/>
            <person name="Glass J.I."/>
            <person name="Rusch D."/>
            <person name="Podicherti R."/>
            <person name="Tsui H.-C.T."/>
            <person name="Winkler M.E."/>
        </authorList>
    </citation>
    <scope>NUCLEOTIDE SEQUENCE</scope>
</reference>
<dbReference type="FunFam" id="3.40.50.2300:FF:000018">
    <property type="entry name" value="DNA-binding transcriptional regulator NtrC"/>
    <property type="match status" value="1"/>
</dbReference>
<organism evidence="6">
    <name type="scientific">marine metagenome</name>
    <dbReference type="NCBI Taxonomy" id="408172"/>
    <lineage>
        <taxon>unclassified sequences</taxon>
        <taxon>metagenomes</taxon>
        <taxon>ecological metagenomes</taxon>
    </lineage>
</organism>
<proteinExistence type="predicted"/>
<dbReference type="AlphaFoldDB" id="A0A382G0U3"/>
<dbReference type="SMART" id="SM00448">
    <property type="entry name" value="REC"/>
    <property type="match status" value="1"/>
</dbReference>
<accession>A0A382G0U3</accession>
<keyword evidence="3" id="KW-0805">Transcription regulation</keyword>